<name>A0A8H9IT78_9PSEU</name>
<gene>
    <name evidence="2" type="ORF">GCM10017566_32230</name>
</gene>
<reference evidence="2" key="1">
    <citation type="journal article" date="2014" name="Int. J. Syst. Evol. Microbiol.">
        <title>Complete genome sequence of Corynebacterium casei LMG S-19264T (=DSM 44701T), isolated from a smear-ripened cheese.</title>
        <authorList>
            <consortium name="US DOE Joint Genome Institute (JGI-PGF)"/>
            <person name="Walter F."/>
            <person name="Albersmeier A."/>
            <person name="Kalinowski J."/>
            <person name="Ruckert C."/>
        </authorList>
    </citation>
    <scope>NUCLEOTIDE SEQUENCE</scope>
    <source>
        <strain evidence="2">CGMCC 4.7679</strain>
    </source>
</reference>
<comment type="caution">
    <text evidence="2">The sequence shown here is derived from an EMBL/GenBank/DDBJ whole genome shotgun (WGS) entry which is preliminary data.</text>
</comment>
<accession>A0A8H9IT78</accession>
<feature type="region of interest" description="Disordered" evidence="1">
    <location>
        <begin position="249"/>
        <end position="398"/>
    </location>
</feature>
<reference evidence="2" key="2">
    <citation type="submission" date="2020-09" db="EMBL/GenBank/DDBJ databases">
        <authorList>
            <person name="Sun Q."/>
            <person name="Zhou Y."/>
        </authorList>
    </citation>
    <scope>NUCLEOTIDE SEQUENCE</scope>
    <source>
        <strain evidence="2">CGMCC 4.7679</strain>
    </source>
</reference>
<dbReference type="RefSeq" id="WP_145937278.1">
    <property type="nucleotide sequence ID" value="NZ_BNAV01000004.1"/>
</dbReference>
<feature type="compositionally biased region" description="Basic and acidic residues" evidence="1">
    <location>
        <begin position="489"/>
        <end position="523"/>
    </location>
</feature>
<feature type="compositionally biased region" description="Low complexity" evidence="1">
    <location>
        <begin position="410"/>
        <end position="424"/>
    </location>
</feature>
<organism evidence="2 3">
    <name type="scientific">Amycolatopsis bartoniae</name>
    <dbReference type="NCBI Taxonomy" id="941986"/>
    <lineage>
        <taxon>Bacteria</taxon>
        <taxon>Bacillati</taxon>
        <taxon>Actinomycetota</taxon>
        <taxon>Actinomycetes</taxon>
        <taxon>Pseudonocardiales</taxon>
        <taxon>Pseudonocardiaceae</taxon>
        <taxon>Amycolatopsis</taxon>
    </lineage>
</organism>
<protein>
    <recommendedName>
        <fullName evidence="4">PPE domain-containing protein</fullName>
    </recommendedName>
</protein>
<evidence type="ECO:0008006" key="4">
    <source>
        <dbReference type="Google" id="ProtNLM"/>
    </source>
</evidence>
<dbReference type="Proteomes" id="UP000658656">
    <property type="component" value="Unassembled WGS sequence"/>
</dbReference>
<sequence length="523" mass="52791">MSIFDSSDHDVPTLVEKLRDQRFDGYDAASLAAEVEKFRAGGGTAAMGDAVDALKQIAAALSHTDTTLREQLAALGVSWQSKAGGQASAVLSEKAGFSEDANAKVSQAAQLIFEQGEAFNRTKNKLPDPAVLRQGDGGYTMADTMFSLFGFETDHAASVKQGIEAKAQAVDALNAYAHDSGSYLAASQPVADPQSMDLLSSPGAAARSVAGPNLVPPVPPVSSVPDVDPTIAAGAKDAPVHRAAAPVTAAVPPPAPNAPTPPVGVPAVHTGSAVPPPSHATTPSSARPPASGPVTEPISGVVGGHQRPGQQQRETVARSPQVACAETGPIPGGTPGTTSGEQQLRGGDRSSLAPGRSGGAEGAPRAPSGGEAALGKGKAFGSVPGSSSGRVDVGPGLANVRAAGGVGALAEGAPAIGAAGTAGATSGERERERRPGGNTAAKRVRQLPVGDLPEEEEALRARKAAPAPPSAEKTRAILEPAATQDGEEDAQHVRRYGVDDRDLFTDPREVSTDLIGDKPLPEE</sequence>
<dbReference type="Gene3D" id="1.20.1260.20">
    <property type="entry name" value="PPE superfamily"/>
    <property type="match status" value="1"/>
</dbReference>
<feature type="region of interest" description="Disordered" evidence="1">
    <location>
        <begin position="410"/>
        <end position="523"/>
    </location>
</feature>
<dbReference type="EMBL" id="BNAV01000004">
    <property type="protein sequence ID" value="GHF56620.1"/>
    <property type="molecule type" value="Genomic_DNA"/>
</dbReference>
<dbReference type="SUPFAM" id="SSF140459">
    <property type="entry name" value="PE/PPE dimer-like"/>
    <property type="match status" value="1"/>
</dbReference>
<evidence type="ECO:0000256" key="1">
    <source>
        <dbReference type="SAM" id="MobiDB-lite"/>
    </source>
</evidence>
<evidence type="ECO:0000313" key="2">
    <source>
        <dbReference type="EMBL" id="GHF56620.1"/>
    </source>
</evidence>
<dbReference type="OrthoDB" id="3695206at2"/>
<keyword evidence="3" id="KW-1185">Reference proteome</keyword>
<proteinExistence type="predicted"/>
<dbReference type="AlphaFoldDB" id="A0A8H9IT78"/>
<evidence type="ECO:0000313" key="3">
    <source>
        <dbReference type="Proteomes" id="UP000658656"/>
    </source>
</evidence>
<feature type="compositionally biased region" description="Low complexity" evidence="1">
    <location>
        <begin position="279"/>
        <end position="293"/>
    </location>
</feature>
<dbReference type="InterPro" id="IPR038332">
    <property type="entry name" value="PPE_sf"/>
</dbReference>
<feature type="compositionally biased region" description="Pro residues" evidence="1">
    <location>
        <begin position="251"/>
        <end position="264"/>
    </location>
</feature>